<sequence>MTGLEVVVMARGGGGTVASVTAPLLMVSGFSKGPQGELAMVVSRTPKYLVENKDFQHILCVLNINIDGKQKIMFAITFIKGIVRQFTNICCKKVDIRMNKRWQVLSASQVVTNVLDMKLRDDYLERLKKIRSHS</sequence>
<evidence type="ECO:0000256" key="2">
    <source>
        <dbReference type="ARBA" id="ARBA00022980"/>
    </source>
</evidence>
<reference evidence="4 5" key="1">
    <citation type="submission" date="2020-01" db="EMBL/GenBank/DDBJ databases">
        <title>Genome sequence of Arachis hypogaea, cultivar Shitouqi.</title>
        <authorList>
            <person name="Zhuang W."/>
            <person name="Chen H."/>
            <person name="Varshney R."/>
            <person name="Wang D."/>
            <person name="Ming R."/>
        </authorList>
    </citation>
    <scope>NUCLEOTIDE SEQUENCE [LARGE SCALE GENOMIC DNA]</scope>
    <source>
        <tissue evidence="4">Young leaf</tissue>
    </source>
</reference>
<dbReference type="SUPFAM" id="SSF46946">
    <property type="entry name" value="S13-like H2TH domain"/>
    <property type="match status" value="1"/>
</dbReference>
<dbReference type="PANTHER" id="PTHR10871">
    <property type="entry name" value="30S RIBOSOMAL PROTEIN S13/40S RIBOSOMAL PROTEIN S18"/>
    <property type="match status" value="1"/>
</dbReference>
<dbReference type="AlphaFoldDB" id="A0A6B9VAZ8"/>
<proteinExistence type="inferred from homology"/>
<dbReference type="GO" id="GO:0003723">
    <property type="term" value="F:RNA binding"/>
    <property type="evidence" value="ECO:0007669"/>
    <property type="project" value="InterPro"/>
</dbReference>
<dbReference type="InterPro" id="IPR010979">
    <property type="entry name" value="Ribosomal_uS13-like_H2TH"/>
</dbReference>
<dbReference type="GO" id="GO:0015935">
    <property type="term" value="C:small ribosomal subunit"/>
    <property type="evidence" value="ECO:0007669"/>
    <property type="project" value="TreeGrafter"/>
</dbReference>
<keyword evidence="3" id="KW-0687">Ribonucleoprotein</keyword>
<dbReference type="PANTHER" id="PTHR10871:SF43">
    <property type="entry name" value="40S RIBOSOMAL PROTEIN S18"/>
    <property type="match status" value="1"/>
</dbReference>
<dbReference type="Gene3D" id="1.10.8.50">
    <property type="match status" value="1"/>
</dbReference>
<dbReference type="PROSITE" id="PS50159">
    <property type="entry name" value="RIBOSOMAL_S13_2"/>
    <property type="match status" value="1"/>
</dbReference>
<evidence type="ECO:0000256" key="1">
    <source>
        <dbReference type="ARBA" id="ARBA00008080"/>
    </source>
</evidence>
<dbReference type="Proteomes" id="UP000464620">
    <property type="component" value="Chromosome B09"/>
</dbReference>
<evidence type="ECO:0000313" key="4">
    <source>
        <dbReference type="EMBL" id="QHN77881.1"/>
    </source>
</evidence>
<keyword evidence="2 4" id="KW-0689">Ribosomal protein</keyword>
<dbReference type="EMBL" id="CP031001">
    <property type="protein sequence ID" value="QHN77881.1"/>
    <property type="molecule type" value="Genomic_DNA"/>
</dbReference>
<dbReference type="GO" id="GO:0005829">
    <property type="term" value="C:cytosol"/>
    <property type="evidence" value="ECO:0007669"/>
    <property type="project" value="TreeGrafter"/>
</dbReference>
<dbReference type="GO" id="GO:0006412">
    <property type="term" value="P:translation"/>
    <property type="evidence" value="ECO:0007669"/>
    <property type="project" value="InterPro"/>
</dbReference>
<accession>A0A6B9VAZ8</accession>
<protein>
    <submittedName>
        <fullName evidence="4">40S ribosomal protein</fullName>
    </submittedName>
</protein>
<dbReference type="InterPro" id="IPR001892">
    <property type="entry name" value="Ribosomal_uS13"/>
</dbReference>
<name>A0A6B9VAZ8_ARAHY</name>
<evidence type="ECO:0000313" key="5">
    <source>
        <dbReference type="Proteomes" id="UP000464620"/>
    </source>
</evidence>
<gene>
    <name evidence="4" type="ORF">DS421_19g656680</name>
</gene>
<comment type="similarity">
    <text evidence="1">Belongs to the universal ribosomal protein uS13 family.</text>
</comment>
<dbReference type="Pfam" id="PF00416">
    <property type="entry name" value="Ribosomal_S13"/>
    <property type="match status" value="1"/>
</dbReference>
<evidence type="ECO:0000256" key="3">
    <source>
        <dbReference type="ARBA" id="ARBA00023274"/>
    </source>
</evidence>
<dbReference type="GO" id="GO:0003735">
    <property type="term" value="F:structural constituent of ribosome"/>
    <property type="evidence" value="ECO:0007669"/>
    <property type="project" value="InterPro"/>
</dbReference>
<organism evidence="4 5">
    <name type="scientific">Arachis hypogaea</name>
    <name type="common">Peanut</name>
    <dbReference type="NCBI Taxonomy" id="3818"/>
    <lineage>
        <taxon>Eukaryota</taxon>
        <taxon>Viridiplantae</taxon>
        <taxon>Streptophyta</taxon>
        <taxon>Embryophyta</taxon>
        <taxon>Tracheophyta</taxon>
        <taxon>Spermatophyta</taxon>
        <taxon>Magnoliopsida</taxon>
        <taxon>eudicotyledons</taxon>
        <taxon>Gunneridae</taxon>
        <taxon>Pentapetalae</taxon>
        <taxon>rosids</taxon>
        <taxon>fabids</taxon>
        <taxon>Fabales</taxon>
        <taxon>Fabaceae</taxon>
        <taxon>Papilionoideae</taxon>
        <taxon>50 kb inversion clade</taxon>
        <taxon>dalbergioids sensu lato</taxon>
        <taxon>Dalbergieae</taxon>
        <taxon>Pterocarpus clade</taxon>
        <taxon>Arachis</taxon>
    </lineage>
</organism>